<dbReference type="InterPro" id="IPR036236">
    <property type="entry name" value="Znf_C2H2_sf"/>
</dbReference>
<dbReference type="EMBL" id="JBJUIK010000009">
    <property type="protein sequence ID" value="KAL3519158.1"/>
    <property type="molecule type" value="Genomic_DNA"/>
</dbReference>
<evidence type="ECO:0000313" key="9">
    <source>
        <dbReference type="EMBL" id="KAL3519158.1"/>
    </source>
</evidence>
<dbReference type="SMART" id="SM00614">
    <property type="entry name" value="ZnF_BED"/>
    <property type="match status" value="1"/>
</dbReference>
<keyword evidence="5" id="KW-0804">Transcription</keyword>
<feature type="domain" description="BED-type" evidence="8">
    <location>
        <begin position="51"/>
        <end position="111"/>
    </location>
</feature>
<keyword evidence="3" id="KW-0862">Zinc</keyword>
<dbReference type="Pfam" id="PF02892">
    <property type="entry name" value="zf-BED"/>
    <property type="match status" value="1"/>
</dbReference>
<evidence type="ECO:0000256" key="3">
    <source>
        <dbReference type="ARBA" id="ARBA00022833"/>
    </source>
</evidence>
<keyword evidence="10" id="KW-1185">Reference proteome</keyword>
<accession>A0ABD2ZJH2</accession>
<feature type="compositionally biased region" description="Low complexity" evidence="7">
    <location>
        <begin position="13"/>
        <end position="22"/>
    </location>
</feature>
<dbReference type="PANTHER" id="PTHR46481">
    <property type="entry name" value="ZINC FINGER BED DOMAIN-CONTAINING PROTEIN 4"/>
    <property type="match status" value="1"/>
</dbReference>
<organism evidence="9 10">
    <name type="scientific">Cinchona calisaya</name>
    <dbReference type="NCBI Taxonomy" id="153742"/>
    <lineage>
        <taxon>Eukaryota</taxon>
        <taxon>Viridiplantae</taxon>
        <taxon>Streptophyta</taxon>
        <taxon>Embryophyta</taxon>
        <taxon>Tracheophyta</taxon>
        <taxon>Spermatophyta</taxon>
        <taxon>Magnoliopsida</taxon>
        <taxon>eudicotyledons</taxon>
        <taxon>Gunneridae</taxon>
        <taxon>Pentapetalae</taxon>
        <taxon>asterids</taxon>
        <taxon>lamiids</taxon>
        <taxon>Gentianales</taxon>
        <taxon>Rubiaceae</taxon>
        <taxon>Cinchonoideae</taxon>
        <taxon>Cinchoneae</taxon>
        <taxon>Cinchona</taxon>
    </lineage>
</organism>
<keyword evidence="1" id="KW-0479">Metal-binding</keyword>
<dbReference type="PROSITE" id="PS50808">
    <property type="entry name" value="ZF_BED"/>
    <property type="match status" value="1"/>
</dbReference>
<proteinExistence type="predicted"/>
<feature type="compositionally biased region" description="Basic and acidic residues" evidence="7">
    <location>
        <begin position="34"/>
        <end position="45"/>
    </location>
</feature>
<keyword evidence="4" id="KW-0805">Transcription regulation</keyword>
<evidence type="ECO:0000256" key="6">
    <source>
        <dbReference type="PROSITE-ProRule" id="PRU00027"/>
    </source>
</evidence>
<dbReference type="PANTHER" id="PTHR46481:SF6">
    <property type="entry name" value="ZINC FINGER BED DOMAIN-CONTAINING PROTEIN RICESLEEPER 2-LIKE"/>
    <property type="match status" value="1"/>
</dbReference>
<dbReference type="GO" id="GO:0008270">
    <property type="term" value="F:zinc ion binding"/>
    <property type="evidence" value="ECO:0007669"/>
    <property type="project" value="UniProtKB-KW"/>
</dbReference>
<gene>
    <name evidence="9" type="ORF">ACH5RR_021747</name>
</gene>
<evidence type="ECO:0000256" key="2">
    <source>
        <dbReference type="ARBA" id="ARBA00022771"/>
    </source>
</evidence>
<dbReference type="InterPro" id="IPR052035">
    <property type="entry name" value="ZnF_BED_domain_contain"/>
</dbReference>
<comment type="caution">
    <text evidence="9">The sequence shown here is derived from an EMBL/GenBank/DDBJ whole genome shotgun (WGS) entry which is preliminary data.</text>
</comment>
<evidence type="ECO:0000256" key="5">
    <source>
        <dbReference type="ARBA" id="ARBA00023163"/>
    </source>
</evidence>
<dbReference type="SUPFAM" id="SSF57667">
    <property type="entry name" value="beta-beta-alpha zinc fingers"/>
    <property type="match status" value="1"/>
</dbReference>
<evidence type="ECO:0000256" key="7">
    <source>
        <dbReference type="SAM" id="MobiDB-lite"/>
    </source>
</evidence>
<sequence>MKRTNREEDDGTTVDVAVVAHDGPQDSASSSTGDKNDSQKVAKESPKKKRRKRSDVWNYFTELEVGAIGIKRCECKYCGEQYNCKSANGTGNMKHHLARCVSVNTKDIAQALIDAKDGSLRNPKISQEKFREVLSFAIIKQDLPFSFVEYEGIRDVFKYLNPDVKNITRNTAKMDILKLHGIEAQEMKVMLHECPRIICLTYDLWTSIATGGYMSLTAHFIDKEWKLQKRIINFSYLPPPHSGVA</sequence>
<evidence type="ECO:0000256" key="4">
    <source>
        <dbReference type="ARBA" id="ARBA00023015"/>
    </source>
</evidence>
<evidence type="ECO:0000313" key="10">
    <source>
        <dbReference type="Proteomes" id="UP001630127"/>
    </source>
</evidence>
<evidence type="ECO:0000256" key="1">
    <source>
        <dbReference type="ARBA" id="ARBA00022723"/>
    </source>
</evidence>
<dbReference type="SUPFAM" id="SSF53098">
    <property type="entry name" value="Ribonuclease H-like"/>
    <property type="match status" value="1"/>
</dbReference>
<feature type="region of interest" description="Disordered" evidence="7">
    <location>
        <begin position="1"/>
        <end position="49"/>
    </location>
</feature>
<dbReference type="AlphaFoldDB" id="A0ABD2ZJH2"/>
<dbReference type="InterPro" id="IPR003656">
    <property type="entry name" value="Znf_BED"/>
</dbReference>
<dbReference type="Proteomes" id="UP001630127">
    <property type="component" value="Unassembled WGS sequence"/>
</dbReference>
<evidence type="ECO:0000259" key="8">
    <source>
        <dbReference type="PROSITE" id="PS50808"/>
    </source>
</evidence>
<name>A0ABD2ZJH2_9GENT</name>
<reference evidence="9 10" key="1">
    <citation type="submission" date="2024-11" db="EMBL/GenBank/DDBJ databases">
        <title>A near-complete genome assembly of Cinchona calisaya.</title>
        <authorList>
            <person name="Lian D.C."/>
            <person name="Zhao X.W."/>
            <person name="Wei L."/>
        </authorList>
    </citation>
    <scope>NUCLEOTIDE SEQUENCE [LARGE SCALE GENOMIC DNA]</scope>
    <source>
        <tissue evidence="9">Nenye</tissue>
    </source>
</reference>
<keyword evidence="2 6" id="KW-0863">Zinc-finger</keyword>
<dbReference type="InterPro" id="IPR012337">
    <property type="entry name" value="RNaseH-like_sf"/>
</dbReference>
<protein>
    <recommendedName>
        <fullName evidence="8">BED-type domain-containing protein</fullName>
    </recommendedName>
</protein>